<reference evidence="3 4" key="1">
    <citation type="journal article" date="2021" name="DNA Res.">
        <title>Genome analysis of Candida subhashii reveals its hybrid nature and dual mitochondrial genome conformations.</title>
        <authorList>
            <person name="Mixao V."/>
            <person name="Hegedusova E."/>
            <person name="Saus E."/>
            <person name="Pryszcz L.P."/>
            <person name="Cillingova A."/>
            <person name="Nosek J."/>
            <person name="Gabaldon T."/>
        </authorList>
    </citation>
    <scope>NUCLEOTIDE SEQUENCE [LARGE SCALE GENOMIC DNA]</scope>
    <source>
        <strain evidence="3 4">CBS 10753</strain>
    </source>
</reference>
<gene>
    <name evidence="3" type="ORF">J8A68_000090</name>
</gene>
<comment type="caution">
    <text evidence="3">The sequence shown here is derived from an EMBL/GenBank/DDBJ whole genome shotgun (WGS) entry which is preliminary data.</text>
</comment>
<dbReference type="GeneID" id="73466891"/>
<evidence type="ECO:0000256" key="1">
    <source>
        <dbReference type="ARBA" id="ARBA00038357"/>
    </source>
</evidence>
<dbReference type="AlphaFoldDB" id="A0A8J5QV96"/>
<dbReference type="PANTHER" id="PTHR10281:SF76">
    <property type="entry name" value="CALCUTTA CUP-RELATED"/>
    <property type="match status" value="1"/>
</dbReference>
<evidence type="ECO:0000313" key="3">
    <source>
        <dbReference type="EMBL" id="KAG7666369.1"/>
    </source>
</evidence>
<dbReference type="EMBL" id="JAGSYN010000008">
    <property type="protein sequence ID" value="KAG7666369.1"/>
    <property type="molecule type" value="Genomic_DNA"/>
</dbReference>
<dbReference type="InterPro" id="IPR001199">
    <property type="entry name" value="Cyt_B5-like_heme/steroid-bd"/>
</dbReference>
<comment type="similarity">
    <text evidence="1">Belongs to the cytochrome b5 family. MAPR subfamily.</text>
</comment>
<dbReference type="Pfam" id="PF00173">
    <property type="entry name" value="Cyt-b5"/>
    <property type="match status" value="1"/>
</dbReference>
<accession>A0A8J5QV96</accession>
<evidence type="ECO:0000313" key="4">
    <source>
        <dbReference type="Proteomes" id="UP000694255"/>
    </source>
</evidence>
<feature type="domain" description="Cytochrome b5 heme-binding" evidence="2">
    <location>
        <begin position="25"/>
        <end position="121"/>
    </location>
</feature>
<dbReference type="PANTHER" id="PTHR10281">
    <property type="entry name" value="MEMBRANE-ASSOCIATED PROGESTERONE RECEPTOR COMPONENT-RELATED"/>
    <property type="match status" value="1"/>
</dbReference>
<proteinExistence type="inferred from homology"/>
<dbReference type="GO" id="GO:0012505">
    <property type="term" value="C:endomembrane system"/>
    <property type="evidence" value="ECO:0007669"/>
    <property type="project" value="TreeGrafter"/>
</dbReference>
<protein>
    <recommendedName>
        <fullName evidence="2">Cytochrome b5 heme-binding domain-containing protein</fullName>
    </recommendedName>
</protein>
<evidence type="ECO:0000259" key="2">
    <source>
        <dbReference type="SMART" id="SM01117"/>
    </source>
</evidence>
<dbReference type="Proteomes" id="UP000694255">
    <property type="component" value="Unassembled WGS sequence"/>
</dbReference>
<dbReference type="FunFam" id="3.10.120.10:FF:000003">
    <property type="entry name" value="membrane-associated progesterone receptor component 1"/>
    <property type="match status" value="1"/>
</dbReference>
<dbReference type="OrthoDB" id="899at2759"/>
<organism evidence="3 4">
    <name type="scientific">[Candida] subhashii</name>
    <dbReference type="NCBI Taxonomy" id="561895"/>
    <lineage>
        <taxon>Eukaryota</taxon>
        <taxon>Fungi</taxon>
        <taxon>Dikarya</taxon>
        <taxon>Ascomycota</taxon>
        <taxon>Saccharomycotina</taxon>
        <taxon>Pichiomycetes</taxon>
        <taxon>Debaryomycetaceae</taxon>
        <taxon>Spathaspora</taxon>
    </lineage>
</organism>
<dbReference type="RefSeq" id="XP_049266597.1">
    <property type="nucleotide sequence ID" value="XM_049410565.1"/>
</dbReference>
<dbReference type="GO" id="GO:0016020">
    <property type="term" value="C:membrane"/>
    <property type="evidence" value="ECO:0007669"/>
    <property type="project" value="TreeGrafter"/>
</dbReference>
<keyword evidence="4" id="KW-1185">Reference proteome</keyword>
<dbReference type="SMART" id="SM01117">
    <property type="entry name" value="Cyt-b5"/>
    <property type="match status" value="1"/>
</dbReference>
<dbReference type="InterPro" id="IPR050577">
    <property type="entry name" value="MAPR/NEUFC/NENF-like"/>
</dbReference>
<dbReference type="GO" id="GO:0020037">
    <property type="term" value="F:heme binding"/>
    <property type="evidence" value="ECO:0007669"/>
    <property type="project" value="UniProtKB-ARBA"/>
</dbReference>
<sequence length="121" mass="13797">MSSTTDQTEAEIYNSNLDLSTLPHFTHEELRQYNGTTNPKIYVAIRGRVYDVSQNLNSYGPGKAYNRLAGIDGSRLLGMNKLVSDDKEDWYTEDLDDSQNAIIDKWVIFFDKRYHVIGTVG</sequence>
<name>A0A8J5QV96_9ASCO</name>